<dbReference type="SUPFAM" id="SSF56672">
    <property type="entry name" value="DNA/RNA polymerases"/>
    <property type="match status" value="1"/>
</dbReference>
<comment type="caution">
    <text evidence="4">The sequence shown here is derived from an EMBL/GenBank/DDBJ whole genome shotgun (WGS) entry which is preliminary data.</text>
</comment>
<dbReference type="CDD" id="cd03468">
    <property type="entry name" value="PolY_like"/>
    <property type="match status" value="1"/>
</dbReference>
<dbReference type="PANTHER" id="PTHR35369">
    <property type="entry name" value="BLR3025 PROTEIN-RELATED"/>
    <property type="match status" value="1"/>
</dbReference>
<accession>A0ABS8GAN6</accession>
<feature type="domain" description="UmuC" evidence="3">
    <location>
        <begin position="25"/>
        <end position="149"/>
    </location>
</feature>
<comment type="similarity">
    <text evidence="1">Belongs to the DNA polymerase type-Y family.</text>
</comment>
<evidence type="ECO:0000313" key="4">
    <source>
        <dbReference type="EMBL" id="MCC2617494.1"/>
    </source>
</evidence>
<dbReference type="Pfam" id="PF00817">
    <property type="entry name" value="IMS"/>
    <property type="match status" value="1"/>
</dbReference>
<dbReference type="PANTHER" id="PTHR35369:SF2">
    <property type="entry name" value="BLR3025 PROTEIN"/>
    <property type="match status" value="1"/>
</dbReference>
<dbReference type="InterPro" id="IPR043128">
    <property type="entry name" value="Rev_trsase/Diguanyl_cyclase"/>
</dbReference>
<protein>
    <submittedName>
        <fullName evidence="4">DNA polymerase Y family protein</fullName>
    </submittedName>
</protein>
<dbReference type="InterPro" id="IPR050356">
    <property type="entry name" value="SulA_CellDiv_inhibitor"/>
</dbReference>
<organism evidence="4 5">
    <name type="scientific">Fluctibacter halophilus</name>
    <dbReference type="NCBI Taxonomy" id="226011"/>
    <lineage>
        <taxon>Bacteria</taxon>
        <taxon>Pseudomonadati</taxon>
        <taxon>Pseudomonadota</taxon>
        <taxon>Gammaproteobacteria</taxon>
        <taxon>Alteromonadales</taxon>
        <taxon>Alteromonadaceae</taxon>
        <taxon>Fluctibacter</taxon>
    </lineage>
</organism>
<name>A0ABS8GAN6_9ALTE</name>
<evidence type="ECO:0000256" key="1">
    <source>
        <dbReference type="ARBA" id="ARBA00010945"/>
    </source>
</evidence>
<keyword evidence="2" id="KW-0227">DNA damage</keyword>
<reference evidence="4 5" key="1">
    <citation type="submission" date="2021-10" db="EMBL/GenBank/DDBJ databases">
        <title>Draft genome of Aestuariibacter halophilus JC2043.</title>
        <authorList>
            <person name="Emsley S.A."/>
            <person name="Pfannmuller K.M."/>
            <person name="Ushijima B."/>
            <person name="Saw J.H."/>
            <person name="Videau P."/>
        </authorList>
    </citation>
    <scope>NUCLEOTIDE SEQUENCE [LARGE SCALE GENOMIC DNA]</scope>
    <source>
        <strain evidence="4 5">JC2043</strain>
    </source>
</reference>
<dbReference type="Gene3D" id="3.30.70.270">
    <property type="match status" value="1"/>
</dbReference>
<dbReference type="Gene3D" id="3.40.1170.60">
    <property type="match status" value="1"/>
</dbReference>
<evidence type="ECO:0000313" key="5">
    <source>
        <dbReference type="Proteomes" id="UP001520878"/>
    </source>
</evidence>
<evidence type="ECO:0000259" key="3">
    <source>
        <dbReference type="Pfam" id="PF00817"/>
    </source>
</evidence>
<dbReference type="RefSeq" id="WP_229161697.1">
    <property type="nucleotide sequence ID" value="NZ_JAJEWP010000005.1"/>
</dbReference>
<dbReference type="InterPro" id="IPR043502">
    <property type="entry name" value="DNA/RNA_pol_sf"/>
</dbReference>
<dbReference type="EMBL" id="JAJEWP010000005">
    <property type="protein sequence ID" value="MCC2617494.1"/>
    <property type="molecule type" value="Genomic_DNA"/>
</dbReference>
<proteinExistence type="inferred from homology"/>
<sequence>MHGLWLYLHFPKLQMDTLYHQQDLQRPVVIVDAAVNAVVQYNTQAYQAGIRKGMGLGHASALCQSLQVIPYSPDITHKTLLDVAQWLYLVTGDICPFQPDGLLLRIHTMLSLYGGLEGYWHALNSHLQSLRLHYHYATGPTPQAARLLARYGWDQRHQDADVHQRALATVPLSNTDLERKTIHSLARVGVKRLGDLMALPLNELAQRYDHTLVTYLGRIKGSFQQPVSFYQPSERFERYLELLYDIEDINALLVPVAQLLGQLSHFLKLRDQLSEEITLVLHHRDAEPQTVIVRSAVGEYRLTAWQTLCRLKLETLTLEAPVYGLTLKGGHAYIRQPDKQDLFSGQQGALSCLQLVSQLQARLGEDAVFQILPGDDPRPEYATVQHAPLRPMQLKAPVSDHMALLRPSLLLTPPKPLTHKVTLLHGPERIATGWWDNQAVIRDYFVGCNGRGEWLWLFRTPQQQWFIHGLFS</sequence>
<dbReference type="InterPro" id="IPR001126">
    <property type="entry name" value="UmuC"/>
</dbReference>
<gene>
    <name evidence="4" type="ORF">LJ739_14670</name>
</gene>
<evidence type="ECO:0000256" key="2">
    <source>
        <dbReference type="ARBA" id="ARBA00022763"/>
    </source>
</evidence>
<dbReference type="Proteomes" id="UP001520878">
    <property type="component" value="Unassembled WGS sequence"/>
</dbReference>
<keyword evidence="5" id="KW-1185">Reference proteome</keyword>